<dbReference type="EMBL" id="LS483372">
    <property type="protein sequence ID" value="SQF92016.1"/>
    <property type="molecule type" value="Genomic_DNA"/>
</dbReference>
<accession>A0A8B4IAC8</accession>
<dbReference type="GeneID" id="61639326"/>
<evidence type="ECO:0000256" key="1">
    <source>
        <dbReference type="SAM" id="MobiDB-lite"/>
    </source>
</evidence>
<sequence length="1688" mass="186700">MIHGNHPPTLFNYALSPVLPSPRASQPGEAREAAIESGSGTSSQAEYEHPLRRRSRAAGLTAARLSAAPAATLAMPAPVNAASSPELTANRVAQQFAERPTLRSVVSGLLSEALKTLYPTLAFDLEYTALAEPISSNPPQYCLTPLLDVALKHLTTDGELDFTDKAGIACTLIDQATGHTLKPAPLAGALVPGIDMQAIEMAIRSLRTALKRGFEQALLRHFTGNAYTTQRAGDAQTNRWLWLSDTLRDTLRTAALKQPGLTEQQRDTLDQIVSYPNQAQRVRAKGDTAASVFILEAAVRHDDRASAQLSPDLLITREVAGRTQVLHATPAGVVTAYDSLQAFGEAWGRNLEKAFVFDSLDWKRQAPDANIFDIQAATLLNAMLENVASIRLPASGTLDELDQVFSRASDPSPWFAGSYTPNATRLGRLRDNLPAWLSHASDAERDTYRHHSLALASSVQRNNGRTFLDGIPDIRTFARQQLDQQLAGKGYTAQDLEVVFKVAVGDLGSGYIEREKMSLVDMALNNLAGLPKGQMEVYLRGQPVSDPHMPQMLKNLVSSVDIGSHYPQLLNRELQSDSPSARDRTARFIEQVPIQLAMQALELKLKGEAGITDLGYRFIEAVTHPGVGSKQVDGQAITVRPLAFVRKPGATPDVAVNMFLIEPLAATSGPHILYRPLLKPALLEFPSRDALLEAIRTPGALQESILAWLKDDKARAVYGNGGFQTPNISRYSVFNEFDPPTTPTPTALAVDGYATATTLRQDVLNGDLMKHWFHTNADSLVTLAEGQSTSDAESRWASHKELGWLLFNTLLPVLRGPGAMAGWLLQLANSEEDIKRLSTPNDPDPSSAVVDLLVNLGMTLGHASASEPGELARTFEPFKQDAHSDSAGPRPRHDDEPVARQAIIRQAPAAPASGSFGGENTAIDVRLSSPRGLTPSLLAHIDSFKVAAPTDPGSPIAEGTRKGLYTIHDRLYANIDHHWFRVANDLDGAYVIDEHNKARTAPPITRDAQGKWHFDLAPKLRGGMPKSARPLDSLANSMQAKRLAETDYRRNLKERKKVSKTHDTAMANIEADLTEYESARKKLKTLYNLASTEASAVRFAEPYAQQRQITDALKDRIAQQLERLKPLTQSLVAASKTTVETIAPRKLGGIDDLSEFKHNRSVEYENTLHTLTAIENFYVRLFNDTRQYGVRGASISELEAHANSGIQPAYEQLTEAYKIIYENNKQLLRSRQAVGALLAEWKSDSPFGNKEALGYIKRRYTTTVALNELTTKLNNLSFLHQLTSTWGARFPEDAARRQMERFLKDNLKAEASALQDLRQYNDFTLGERNATLNTIITKYKQVLSDSLVLQEEYPQLFRADYHQRFTALLSEFIADAQAELAQVVKEEQFLIPAAPARSDQRAKPQNQRVFKTEHKETLIGTLRAPEPGRTVDIIDVLDPQSGQPIASYSEHAKERGWVKIIRGQPTQTSPAASPKPLASYKSDAQKSLDAATRREQSILFQKKKLDDPQRRDTVSPLDWYEMLETVANQLKETARQAEANHGGRPETAELVARWRTAADEMLQKARQHTADGYLVQPPTAENVDFLWRHGFVDINLVRRDVPTKAGDVFTEYAVRKKGKIDVVWYAHFHYPQKGWPRDDHRAAHLKIPSQRYKTKKDLIAEAKSNGVVAQIINADINAPLDQKLFLKL</sequence>
<evidence type="ECO:0000259" key="2">
    <source>
        <dbReference type="Pfam" id="PF20178"/>
    </source>
</evidence>
<proteinExistence type="predicted"/>
<evidence type="ECO:0000313" key="3">
    <source>
        <dbReference type="EMBL" id="SQF92016.1"/>
    </source>
</evidence>
<gene>
    <name evidence="3" type="ORF">NCTC10038_03445</name>
</gene>
<feature type="region of interest" description="Disordered" evidence="1">
    <location>
        <begin position="21"/>
        <end position="54"/>
    </location>
</feature>
<dbReference type="RefSeq" id="WP_053256549.1">
    <property type="nucleotide sequence ID" value="NZ_CP028517.1"/>
</dbReference>
<dbReference type="Pfam" id="PF20178">
    <property type="entry name" value="ToxA_N"/>
    <property type="match status" value="1"/>
</dbReference>
<organism evidence="3 4">
    <name type="scientific">Pseudomonas fluorescens</name>
    <dbReference type="NCBI Taxonomy" id="294"/>
    <lineage>
        <taxon>Bacteria</taxon>
        <taxon>Pseudomonadati</taxon>
        <taxon>Pseudomonadota</taxon>
        <taxon>Gammaproteobacteria</taxon>
        <taxon>Pseudomonadales</taxon>
        <taxon>Pseudomonadaceae</taxon>
        <taxon>Pseudomonas</taxon>
    </lineage>
</organism>
<evidence type="ECO:0000313" key="4">
    <source>
        <dbReference type="Proteomes" id="UP000248640"/>
    </source>
</evidence>
<feature type="compositionally biased region" description="Basic and acidic residues" evidence="1">
    <location>
        <begin position="1483"/>
        <end position="1492"/>
    </location>
</feature>
<feature type="region of interest" description="Disordered" evidence="1">
    <location>
        <begin position="1464"/>
        <end position="1492"/>
    </location>
</feature>
<protein>
    <recommendedName>
        <fullName evidence="2">Dermonecrotic toxin N-terminal domain-containing protein</fullName>
    </recommendedName>
</protein>
<dbReference type="InterPro" id="IPR046673">
    <property type="entry name" value="ToxA_N"/>
</dbReference>
<name>A0A8B4IAC8_PSEFL</name>
<dbReference type="Proteomes" id="UP000248640">
    <property type="component" value="Chromosome 1"/>
</dbReference>
<feature type="domain" description="Dermonecrotic toxin N-terminal" evidence="2">
    <location>
        <begin position="468"/>
        <end position="696"/>
    </location>
</feature>
<reference evidence="3 4" key="1">
    <citation type="submission" date="2018-06" db="EMBL/GenBank/DDBJ databases">
        <authorList>
            <consortium name="Pathogen Informatics"/>
            <person name="Doyle S."/>
        </authorList>
    </citation>
    <scope>NUCLEOTIDE SEQUENCE [LARGE SCALE GENOMIC DNA]</scope>
    <source>
        <strain evidence="3 4">NCTC10038</strain>
    </source>
</reference>